<dbReference type="PANTHER" id="PTHR15397">
    <property type="entry name" value="SODIUM-GLUCOSE COTRANSPORTER REGULATORY PROTEIN -RELATED"/>
    <property type="match status" value="1"/>
</dbReference>
<gene>
    <name evidence="6" type="ORF">TR99078</name>
</gene>
<evidence type="ECO:0000256" key="1">
    <source>
        <dbReference type="ARBA" id="ARBA00009136"/>
    </source>
</evidence>
<reference evidence="6" key="1">
    <citation type="submission" date="2016-01" db="EMBL/GenBank/DDBJ databases">
        <title>Reference transcriptome for the parasite Schistocephalus solidus: insights into the molecular evolution of parasitism.</title>
        <authorList>
            <person name="Hebert F.O."/>
            <person name="Grambauer S."/>
            <person name="Barber I."/>
            <person name="Landry C.R."/>
            <person name="Aubin-Horth N."/>
        </authorList>
    </citation>
    <scope>NUCLEOTIDE SEQUENCE</scope>
</reference>
<proteinExistence type="inferred from homology"/>
<evidence type="ECO:0000256" key="4">
    <source>
        <dbReference type="ARBA" id="ARBA00022801"/>
    </source>
</evidence>
<feature type="domain" description="Ubiquitin-like" evidence="5">
    <location>
        <begin position="51"/>
        <end position="128"/>
    </location>
</feature>
<dbReference type="GO" id="GO:0006508">
    <property type="term" value="P:proteolysis"/>
    <property type="evidence" value="ECO:0007669"/>
    <property type="project" value="UniProtKB-KW"/>
</dbReference>
<dbReference type="GO" id="GO:0004190">
    <property type="term" value="F:aspartic-type endopeptidase activity"/>
    <property type="evidence" value="ECO:0007669"/>
    <property type="project" value="UniProtKB-KW"/>
</dbReference>
<dbReference type="EMBL" id="GEEE01016344">
    <property type="protein sequence ID" value="JAP46881.1"/>
    <property type="molecule type" value="Transcribed_RNA"/>
</dbReference>
<name>A0A0X3P4J8_SCHSO</name>
<evidence type="ECO:0000259" key="5">
    <source>
        <dbReference type="PROSITE" id="PS50053"/>
    </source>
</evidence>
<dbReference type="InterPro" id="IPR019103">
    <property type="entry name" value="Peptidase_aspartic_DDI1-type"/>
</dbReference>
<dbReference type="SUPFAM" id="SSF50630">
    <property type="entry name" value="Acid proteases"/>
    <property type="match status" value="1"/>
</dbReference>
<organism evidence="6">
    <name type="scientific">Schistocephalus solidus</name>
    <name type="common">Tapeworm</name>
    <dbReference type="NCBI Taxonomy" id="70667"/>
    <lineage>
        <taxon>Eukaryota</taxon>
        <taxon>Metazoa</taxon>
        <taxon>Spiralia</taxon>
        <taxon>Lophotrochozoa</taxon>
        <taxon>Platyhelminthes</taxon>
        <taxon>Cestoda</taxon>
        <taxon>Eucestoda</taxon>
        <taxon>Diphyllobothriidea</taxon>
        <taxon>Diphyllobothriidae</taxon>
        <taxon>Schistocephalus</taxon>
    </lineage>
</organism>
<evidence type="ECO:0000256" key="2">
    <source>
        <dbReference type="ARBA" id="ARBA00022670"/>
    </source>
</evidence>
<dbReference type="InterPro" id="IPR000626">
    <property type="entry name" value="Ubiquitin-like_dom"/>
</dbReference>
<dbReference type="Pfam" id="PF09668">
    <property type="entry name" value="Asp_protease"/>
    <property type="match status" value="1"/>
</dbReference>
<evidence type="ECO:0000256" key="3">
    <source>
        <dbReference type="ARBA" id="ARBA00022750"/>
    </source>
</evidence>
<sequence length="455" mass="51092">MRNVCNPSKYTNNILAFNAWYLPAAIRSRYYFNRLEFLAVTRISLSHGRQMRLTFSLPDERLFTIDVPGDTLISALRTMICQETGISEKNMVLKNNNQTVHNEPGQTVTEAGLADNDLIAVVINHSASVRRNPPLDLGLPLIDFSSIPAPSAAPRTEAPSQHANSLAESVRQHFLTGPPEQLVFLRQRNSELADAINDPASFQRIFDLQRTGMQARANELRQLEHSDPLDPRIQERIAELIKQQNIDREMEMAMEFYPETFGEVTMLYVDVELNGHPIKAFVDSGAQTTIMSINCAKRCNLERLIDKRWAGMAYGVGTQSIIGRVHQAELKIGGSIIPSSFVVLENQPMDLMIGLDMLKRHCCCIDLRRNVLVVGDRVTVPFLPESELPAFARHPELARRPSGSDAVFESLTDEQEVKVTILTSQNIPRTQAITLLKSCNWDTDAAYAKYLHTIP</sequence>
<evidence type="ECO:0000313" key="6">
    <source>
        <dbReference type="EMBL" id="JAP46881.1"/>
    </source>
</evidence>
<dbReference type="PROSITE" id="PS50053">
    <property type="entry name" value="UBIQUITIN_2"/>
    <property type="match status" value="1"/>
</dbReference>
<dbReference type="SUPFAM" id="SSF54236">
    <property type="entry name" value="Ubiquitin-like"/>
    <property type="match status" value="1"/>
</dbReference>
<dbReference type="PANTHER" id="PTHR15397:SF3">
    <property type="entry name" value="DNA DAMAGE INDUCIBLE 1 HOMOLOG 2"/>
    <property type="match status" value="1"/>
</dbReference>
<dbReference type="AlphaFoldDB" id="A0A0X3P4J8"/>
<dbReference type="Gene3D" id="3.10.20.90">
    <property type="entry name" value="Phosphatidylinositol 3-kinase Catalytic Subunit, Chain A, domain 1"/>
    <property type="match status" value="1"/>
</dbReference>
<dbReference type="CDD" id="cd05479">
    <property type="entry name" value="RP_DDI"/>
    <property type="match status" value="1"/>
</dbReference>
<keyword evidence="3" id="KW-0064">Aspartyl protease</keyword>
<dbReference type="InterPro" id="IPR033882">
    <property type="entry name" value="DDI1_N"/>
</dbReference>
<dbReference type="CDD" id="cd01796">
    <property type="entry name" value="Ubl_Ddi1_like"/>
    <property type="match status" value="1"/>
</dbReference>
<dbReference type="InterPro" id="IPR021109">
    <property type="entry name" value="Peptidase_aspartic_dom_sf"/>
</dbReference>
<dbReference type="InterPro" id="IPR029071">
    <property type="entry name" value="Ubiquitin-like_domsf"/>
</dbReference>
<keyword evidence="2" id="KW-0645">Protease</keyword>
<dbReference type="Gene3D" id="2.40.70.10">
    <property type="entry name" value="Acid Proteases"/>
    <property type="match status" value="1"/>
</dbReference>
<protein>
    <recommendedName>
        <fullName evidence="5">Ubiquitin-like domain-containing protein</fullName>
    </recommendedName>
</protein>
<keyword evidence="4" id="KW-0378">Hydrolase</keyword>
<comment type="similarity">
    <text evidence="1">Belongs to the DDI1 family.</text>
</comment>
<accession>A0A0X3P4J8</accession>